<feature type="transmembrane region" description="Helical" evidence="1">
    <location>
        <begin position="186"/>
        <end position="212"/>
    </location>
</feature>
<protein>
    <recommendedName>
        <fullName evidence="4">Integral membrane protein</fullName>
    </recommendedName>
</protein>
<feature type="transmembrane region" description="Helical" evidence="1">
    <location>
        <begin position="224"/>
        <end position="243"/>
    </location>
</feature>
<gene>
    <name evidence="2" type="ORF">GCM10009839_04500</name>
</gene>
<evidence type="ECO:0000313" key="3">
    <source>
        <dbReference type="Proteomes" id="UP001500751"/>
    </source>
</evidence>
<comment type="caution">
    <text evidence="2">The sequence shown here is derived from an EMBL/GenBank/DDBJ whole genome shotgun (WGS) entry which is preliminary data.</text>
</comment>
<keyword evidence="1" id="KW-1133">Transmembrane helix</keyword>
<keyword evidence="1" id="KW-0472">Membrane</keyword>
<dbReference type="Proteomes" id="UP001500751">
    <property type="component" value="Unassembled WGS sequence"/>
</dbReference>
<evidence type="ECO:0000313" key="2">
    <source>
        <dbReference type="EMBL" id="GAA2013004.1"/>
    </source>
</evidence>
<keyword evidence="1" id="KW-0812">Transmembrane</keyword>
<proteinExistence type="predicted"/>
<feature type="transmembrane region" description="Helical" evidence="1">
    <location>
        <begin position="315"/>
        <end position="334"/>
    </location>
</feature>
<dbReference type="EMBL" id="BAAAQN010000002">
    <property type="protein sequence ID" value="GAA2013004.1"/>
    <property type="molecule type" value="Genomic_DNA"/>
</dbReference>
<dbReference type="RefSeq" id="WP_344663760.1">
    <property type="nucleotide sequence ID" value="NZ_BAAAQN010000002.1"/>
</dbReference>
<keyword evidence="3" id="KW-1185">Reference proteome</keyword>
<feature type="transmembrane region" description="Helical" evidence="1">
    <location>
        <begin position="27"/>
        <end position="48"/>
    </location>
</feature>
<feature type="transmembrane region" description="Helical" evidence="1">
    <location>
        <begin position="159"/>
        <end position="179"/>
    </location>
</feature>
<evidence type="ECO:0008006" key="4">
    <source>
        <dbReference type="Google" id="ProtNLM"/>
    </source>
</evidence>
<name>A0ABN2TL04_9ACTN</name>
<evidence type="ECO:0000256" key="1">
    <source>
        <dbReference type="SAM" id="Phobius"/>
    </source>
</evidence>
<feature type="transmembrane region" description="Helical" evidence="1">
    <location>
        <begin position="397"/>
        <end position="419"/>
    </location>
</feature>
<organism evidence="2 3">
    <name type="scientific">Catenulispora yoronensis</name>
    <dbReference type="NCBI Taxonomy" id="450799"/>
    <lineage>
        <taxon>Bacteria</taxon>
        <taxon>Bacillati</taxon>
        <taxon>Actinomycetota</taxon>
        <taxon>Actinomycetes</taxon>
        <taxon>Catenulisporales</taxon>
        <taxon>Catenulisporaceae</taxon>
        <taxon>Catenulispora</taxon>
    </lineage>
</organism>
<feature type="transmembrane region" description="Helical" evidence="1">
    <location>
        <begin position="105"/>
        <end position="128"/>
    </location>
</feature>
<accession>A0ABN2TL04</accession>
<feature type="transmembrane region" description="Helical" evidence="1">
    <location>
        <begin position="292"/>
        <end position="309"/>
    </location>
</feature>
<reference evidence="2 3" key="1">
    <citation type="journal article" date="2019" name="Int. J. Syst. Evol. Microbiol.">
        <title>The Global Catalogue of Microorganisms (GCM) 10K type strain sequencing project: providing services to taxonomists for standard genome sequencing and annotation.</title>
        <authorList>
            <consortium name="The Broad Institute Genomics Platform"/>
            <consortium name="The Broad Institute Genome Sequencing Center for Infectious Disease"/>
            <person name="Wu L."/>
            <person name="Ma J."/>
        </authorList>
    </citation>
    <scope>NUCLEOTIDE SEQUENCE [LARGE SCALE GENOMIC DNA]</scope>
    <source>
        <strain evidence="2 3">JCM 16014</strain>
    </source>
</reference>
<sequence>MAVVADRIQMPSFAALRALRARVDSQVMSQAAVVLAVVATGAVAFLSLRRTGGYGAPDTIWAEDGRQFYQGSLQLNFFDALFTPYNGYLHFVPRVLIEIVRIFPLAWASTVIATMGALVTSSCALLIYRASAKHLHSPALRIAVAAPVALPYVGQLELANNFACLHFLLLYVAFWLVIWNPARGSLRILAACVLFATVGSDPVAGIFLPLALLRFYAVRGWRGALPAVGIGVGLAFQAVGIVFRNALHGRGISPHYDIWWATDQYFQTVLGQGLYTEQLNERLGFIMPAGDAHYLAWAAAGVVLVLAVVRVTRPNWPVVVMGVLHSVLLFDGLAMQGGSDAPRYEMPAICLLLAAVGGALTSGEGLRAGVERESTRGSSSVVWSAVWSRVWSTVWSVLRAVPGVVALGFVVGCIFGGYTQPTNVDWRSKGPSFDAQLSQAAAVCADKARSDVQIAMAPSFASWTMTVPCDLVRNRDDFFQLSP</sequence>